<sequence length="178" mass="19800">MDGQGLSHVCEVPAAEYSASVFPRCGAECVGSNQFTYRKCSCVVVLCELNPLPMLLLSTSYHVCACNRQFCRQLNYRPRDLIGIMFQNVLFKIDVDMLPRMLQFEYVESISVKRRPQKSDVQGTSKLGMGSCVKMDVYISQIGKEGMAFKLAKPSRVVNAPLYVLTFMKSGSSSVIAT</sequence>
<evidence type="ECO:0000313" key="1">
    <source>
        <dbReference type="EMBL" id="CAD9082985.1"/>
    </source>
</evidence>
<protein>
    <recommendedName>
        <fullName evidence="2">PAS domain-containing protein</fullName>
    </recommendedName>
</protein>
<dbReference type="SUPFAM" id="SSF55785">
    <property type="entry name" value="PYP-like sensor domain (PAS domain)"/>
    <property type="match status" value="1"/>
</dbReference>
<reference evidence="1" key="1">
    <citation type="submission" date="2021-01" db="EMBL/GenBank/DDBJ databases">
        <authorList>
            <person name="Corre E."/>
            <person name="Pelletier E."/>
            <person name="Niang G."/>
            <person name="Scheremetjew M."/>
            <person name="Finn R."/>
            <person name="Kale V."/>
            <person name="Holt S."/>
            <person name="Cochrane G."/>
            <person name="Meng A."/>
            <person name="Brown T."/>
            <person name="Cohen L."/>
        </authorList>
    </citation>
    <scope>NUCLEOTIDE SEQUENCE</scope>
    <source>
        <strain evidence="1">WS</strain>
    </source>
</reference>
<dbReference type="EMBL" id="HBGD01007468">
    <property type="protein sequence ID" value="CAD9082985.1"/>
    <property type="molecule type" value="Transcribed_RNA"/>
</dbReference>
<proteinExistence type="predicted"/>
<dbReference type="InterPro" id="IPR035965">
    <property type="entry name" value="PAS-like_dom_sf"/>
</dbReference>
<gene>
    <name evidence="1" type="ORF">PCOS0759_LOCUS6227</name>
</gene>
<name>A0A7S1KRI3_9EUKA</name>
<dbReference type="AlphaFoldDB" id="A0A7S1KRI3"/>
<accession>A0A7S1KRI3</accession>
<evidence type="ECO:0008006" key="2">
    <source>
        <dbReference type="Google" id="ProtNLM"/>
    </source>
</evidence>
<organism evidence="1">
    <name type="scientific">Percolomonas cosmopolitus</name>
    <dbReference type="NCBI Taxonomy" id="63605"/>
    <lineage>
        <taxon>Eukaryota</taxon>
        <taxon>Discoba</taxon>
        <taxon>Heterolobosea</taxon>
        <taxon>Tetramitia</taxon>
        <taxon>Eutetramitia</taxon>
        <taxon>Percolomonadidae</taxon>
        <taxon>Percolomonas</taxon>
    </lineage>
</organism>